<dbReference type="Gene3D" id="1.50.10.10">
    <property type="match status" value="1"/>
</dbReference>
<protein>
    <submittedName>
        <fullName evidence="2">Thioredoxin domain-containing protein</fullName>
    </submittedName>
</protein>
<keyword evidence="3" id="KW-1185">Reference proteome</keyword>
<dbReference type="InterPro" id="IPR004879">
    <property type="entry name" value="Ssp411-like_TRX"/>
</dbReference>
<feature type="domain" description="Spermatogenesis-associated protein 20-like TRX" evidence="1">
    <location>
        <begin position="4"/>
        <end position="164"/>
    </location>
</feature>
<reference evidence="2 3" key="1">
    <citation type="submission" date="2019-09" db="EMBL/GenBank/DDBJ databases">
        <title>NBRP : Genome information of microbial organism related human and environment.</title>
        <authorList>
            <person name="Hattori M."/>
            <person name="Oshima K."/>
            <person name="Inaba H."/>
            <person name="Suda W."/>
            <person name="Sakamoto M."/>
            <person name="Iino T."/>
            <person name="Kitahara M."/>
            <person name="Oshida Y."/>
            <person name="Iida T."/>
            <person name="Kudo T."/>
            <person name="Itoh T."/>
            <person name="Ohkuma M."/>
        </authorList>
    </citation>
    <scope>NUCLEOTIDE SEQUENCE [LARGE SCALE GENOMIC DNA]</scope>
    <source>
        <strain evidence="2 3">Mie-1</strain>
    </source>
</reference>
<name>A0A5A7MZU4_9PROT</name>
<dbReference type="Pfam" id="PF03190">
    <property type="entry name" value="Thioredox_DsbH"/>
    <property type="match status" value="1"/>
</dbReference>
<dbReference type="SUPFAM" id="SSF52833">
    <property type="entry name" value="Thioredoxin-like"/>
    <property type="match status" value="1"/>
</dbReference>
<evidence type="ECO:0000313" key="3">
    <source>
        <dbReference type="Proteomes" id="UP000325187"/>
    </source>
</evidence>
<dbReference type="AlphaFoldDB" id="A0A5A7MZU4"/>
<organism evidence="2 3">
    <name type="scientific">Iodidimonas gelatinilytica</name>
    <dbReference type="NCBI Taxonomy" id="1236966"/>
    <lineage>
        <taxon>Bacteria</taxon>
        <taxon>Pseudomonadati</taxon>
        <taxon>Pseudomonadota</taxon>
        <taxon>Alphaproteobacteria</taxon>
        <taxon>Iodidimonadales</taxon>
        <taxon>Iodidimonadaceae</taxon>
        <taxon>Iodidimonas</taxon>
    </lineage>
</organism>
<dbReference type="RefSeq" id="WP_150002588.1">
    <property type="nucleotide sequence ID" value="NZ_BKCM01000011.1"/>
</dbReference>
<dbReference type="EMBL" id="BKCM01000011">
    <property type="protein sequence ID" value="GER01591.1"/>
    <property type="molecule type" value="Genomic_DNA"/>
</dbReference>
<gene>
    <name evidence="2" type="ORF">JCM17845_22140</name>
</gene>
<dbReference type="InterPro" id="IPR036249">
    <property type="entry name" value="Thioredoxin-like_sf"/>
</dbReference>
<dbReference type="SUPFAM" id="SSF48208">
    <property type="entry name" value="Six-hairpin glycosidases"/>
    <property type="match status" value="1"/>
</dbReference>
<comment type="caution">
    <text evidence="2">The sequence shown here is derived from an EMBL/GenBank/DDBJ whole genome shotgun (WGS) entry which is preliminary data.</text>
</comment>
<dbReference type="PANTHER" id="PTHR42899">
    <property type="entry name" value="SPERMATOGENESIS-ASSOCIATED PROTEIN 20"/>
    <property type="match status" value="1"/>
</dbReference>
<evidence type="ECO:0000259" key="1">
    <source>
        <dbReference type="Pfam" id="PF03190"/>
    </source>
</evidence>
<dbReference type="GO" id="GO:0005975">
    <property type="term" value="P:carbohydrate metabolic process"/>
    <property type="evidence" value="ECO:0007669"/>
    <property type="project" value="InterPro"/>
</dbReference>
<dbReference type="PANTHER" id="PTHR42899:SF1">
    <property type="entry name" value="SPERMATOGENESIS-ASSOCIATED PROTEIN 20"/>
    <property type="match status" value="1"/>
</dbReference>
<dbReference type="Gene3D" id="3.40.30.10">
    <property type="entry name" value="Glutaredoxin"/>
    <property type="match status" value="1"/>
</dbReference>
<dbReference type="InterPro" id="IPR008928">
    <property type="entry name" value="6-hairpin_glycosidase_sf"/>
</dbReference>
<accession>A0A5A7MZU4</accession>
<dbReference type="Proteomes" id="UP000325187">
    <property type="component" value="Unassembled WGS sequence"/>
</dbReference>
<dbReference type="PIRSF" id="PIRSF006402">
    <property type="entry name" value="UCP006402_thioredoxin"/>
    <property type="match status" value="1"/>
</dbReference>
<evidence type="ECO:0000313" key="2">
    <source>
        <dbReference type="EMBL" id="GER01591.1"/>
    </source>
</evidence>
<sequence length="666" mass="74731">MTDNRLRFESSPYLLQHADNPVHWRPWGEKALAEAKERNVPILLSVGYAACHWCHVMAHESFENEDIANLMNDLFVNIKVDREERPDLDTIYMSALAIMGQQGGWPLTMFLTPDGTPFWGGTYFPAAASHGRPGFADVLERVSGIYHANPDAVKKNCQSLMAHLVQQNKTKPGQDLAPDMLDQIAEKLFHHMDPRHGGMAGAPKFPQPFLLEFLWRGAIRTENAHWSDAVVRSLDQMALGGLYDHLGGGFARYSVDERWLVPHFEKMLYDNALLVDLYTQIWRETRSDLYKQRVAETMEWVRREMTVESGAFASSLDADSEGEEGKFYVWTTQEIDQHLNADDAALFKHVYDISPQGNWEGVSIPNRLTGAWPLDAETERRLADCRTVLFRERDFRPRPGWDDKTLTDWNGMMIRAACHAGSAFDRSDWLDMAQTAFKAIQLDMSGSDGRLYHSARKSRRLDISLLDDHAHMILAALALYQTTGIPDYLDAALGWCAVVETLFADPQEGGYFTSAKDDGNLILRPKTVRDSAQPSGNGTILECFAQLFMITGDPVWKDRAERLITAFSGEAVGQFFPLLGFLNGYDTLINGVDITLGHKDGTARQTTFMKAVYDLSLPNAVIHDDLSKTLPPDSLTICAHQSCSPPLGPSDDLRAAFIKARQTQKG</sequence>
<proteinExistence type="predicted"/>
<dbReference type="InterPro" id="IPR012341">
    <property type="entry name" value="6hp_glycosidase-like_sf"/>
</dbReference>
<dbReference type="InterPro" id="IPR024705">
    <property type="entry name" value="Ssp411"/>
</dbReference>
<dbReference type="CDD" id="cd02955">
    <property type="entry name" value="SSP411"/>
    <property type="match status" value="1"/>
</dbReference>